<evidence type="ECO:0000313" key="3">
    <source>
        <dbReference type="Proteomes" id="UP000318717"/>
    </source>
</evidence>
<dbReference type="EMBL" id="BJLF01000010">
    <property type="protein sequence ID" value="GEA51430.1"/>
    <property type="molecule type" value="Genomic_DNA"/>
</dbReference>
<dbReference type="Proteomes" id="UP000318717">
    <property type="component" value="Unassembled WGS sequence"/>
</dbReference>
<proteinExistence type="predicted"/>
<accession>A0A4Y3HXJ2</accession>
<evidence type="ECO:0000313" key="2">
    <source>
        <dbReference type="EMBL" id="GEA51430.1"/>
    </source>
</evidence>
<evidence type="ECO:0000256" key="1">
    <source>
        <dbReference type="SAM" id="Phobius"/>
    </source>
</evidence>
<keyword evidence="1" id="KW-0812">Transmembrane</keyword>
<protein>
    <submittedName>
        <fullName evidence="2">Uncharacterized protein</fullName>
    </submittedName>
</protein>
<dbReference type="RefSeq" id="WP_141345782.1">
    <property type="nucleotide sequence ID" value="NZ_BJLF01000010.1"/>
</dbReference>
<keyword evidence="3" id="KW-1185">Reference proteome</keyword>
<keyword evidence="1" id="KW-0472">Membrane</keyword>
<dbReference type="AlphaFoldDB" id="A0A4Y3HXJ2"/>
<sequence>MKRNISTQLKQDFGEFPPQGLTADSFTDFEFYIKDSLFKKLKSLPRDFKKIYMEVLESVRHDESLKNSMKEAKAQIVQAKAGLNSVRNKNGVLAYYSMCFFVISLLPFMVLYTVVCSPQRVYRIISNIVRSTKNICVNAYGKSFAEKNVLGHVSRFAEDTVNVHVFKKVQKERTISHEALHLVQYRHIRESEDDLFRTPILCEVFPYIKDEFSEYQTYILNRFELEVVLHEVIRVHYETYRSLPKTLEDFKEVLGQALNDSLSDQNDRLADRLVTLSSLCIQNYENTPDIEQESNTEFTRQARRIVLEWLAPCYANLLQYYGDENASLAFKSQIMGPNLYNRIYRCPH</sequence>
<name>A0A4Y3HXJ2_9VIBR</name>
<reference evidence="2 3" key="1">
    <citation type="submission" date="2019-06" db="EMBL/GenBank/DDBJ databases">
        <title>Whole genome shotgun sequence of Vibrio inusitatus NBRC 102082.</title>
        <authorList>
            <person name="Hosoyama A."/>
            <person name="Uohara A."/>
            <person name="Ohji S."/>
            <person name="Ichikawa N."/>
        </authorList>
    </citation>
    <scope>NUCLEOTIDE SEQUENCE [LARGE SCALE GENOMIC DNA]</scope>
    <source>
        <strain evidence="2 3">NBRC 102082</strain>
    </source>
</reference>
<gene>
    <name evidence="2" type="ORF">VIN01S_22340</name>
</gene>
<organism evidence="2 3">
    <name type="scientific">Vibrio inusitatus NBRC 102082</name>
    <dbReference type="NCBI Taxonomy" id="1219070"/>
    <lineage>
        <taxon>Bacteria</taxon>
        <taxon>Pseudomonadati</taxon>
        <taxon>Pseudomonadota</taxon>
        <taxon>Gammaproteobacteria</taxon>
        <taxon>Vibrionales</taxon>
        <taxon>Vibrionaceae</taxon>
        <taxon>Vibrio</taxon>
    </lineage>
</organism>
<feature type="transmembrane region" description="Helical" evidence="1">
    <location>
        <begin position="93"/>
        <end position="115"/>
    </location>
</feature>
<comment type="caution">
    <text evidence="2">The sequence shown here is derived from an EMBL/GenBank/DDBJ whole genome shotgun (WGS) entry which is preliminary data.</text>
</comment>
<dbReference type="OrthoDB" id="9255520at2"/>
<keyword evidence="1" id="KW-1133">Transmembrane helix</keyword>